<dbReference type="Gene3D" id="3.40.640.10">
    <property type="entry name" value="Type I PLP-dependent aspartate aminotransferase-like (Major domain)"/>
    <property type="match status" value="1"/>
</dbReference>
<organism evidence="5 6">
    <name type="scientific">Streptomyces venezuelae</name>
    <dbReference type="NCBI Taxonomy" id="54571"/>
    <lineage>
        <taxon>Bacteria</taxon>
        <taxon>Bacillati</taxon>
        <taxon>Actinomycetota</taxon>
        <taxon>Actinomycetes</taxon>
        <taxon>Kitasatosporales</taxon>
        <taxon>Streptomycetaceae</taxon>
        <taxon>Streptomyces</taxon>
    </lineage>
</organism>
<dbReference type="PROSITE" id="PS00600">
    <property type="entry name" value="AA_TRANSFER_CLASS_3"/>
    <property type="match status" value="1"/>
</dbReference>
<feature type="region of interest" description="Disordered" evidence="4">
    <location>
        <begin position="1"/>
        <end position="27"/>
    </location>
</feature>
<dbReference type="Gene3D" id="3.90.1150.10">
    <property type="entry name" value="Aspartate Aminotransferase, domain 1"/>
    <property type="match status" value="1"/>
</dbReference>
<dbReference type="InterPro" id="IPR015424">
    <property type="entry name" value="PyrdxlP-dep_Trfase"/>
</dbReference>
<evidence type="ECO:0000256" key="1">
    <source>
        <dbReference type="ARBA" id="ARBA00008954"/>
    </source>
</evidence>
<dbReference type="InterPro" id="IPR005814">
    <property type="entry name" value="Aminotrans_3"/>
</dbReference>
<dbReference type="Pfam" id="PF00202">
    <property type="entry name" value="Aminotran_3"/>
    <property type="match status" value="1"/>
</dbReference>
<protein>
    <submittedName>
        <fullName evidence="5">Acetylornithine aminotransferase</fullName>
    </submittedName>
</protein>
<keyword evidence="5" id="KW-0032">Aminotransferase</keyword>
<dbReference type="SUPFAM" id="SSF53383">
    <property type="entry name" value="PLP-dependent transferases"/>
    <property type="match status" value="1"/>
</dbReference>
<comment type="similarity">
    <text evidence="1 3">Belongs to the class-III pyridoxal-phosphate-dependent aminotransferase family.</text>
</comment>
<keyword evidence="6" id="KW-1185">Reference proteome</keyword>
<dbReference type="GO" id="GO:0030170">
    <property type="term" value="F:pyridoxal phosphate binding"/>
    <property type="evidence" value="ECO:0007669"/>
    <property type="project" value="InterPro"/>
</dbReference>
<feature type="region of interest" description="Disordered" evidence="4">
    <location>
        <begin position="51"/>
        <end position="108"/>
    </location>
</feature>
<dbReference type="InterPro" id="IPR049704">
    <property type="entry name" value="Aminotrans_3_PPA_site"/>
</dbReference>
<dbReference type="OrthoDB" id="9801834at2"/>
<evidence type="ECO:0000313" key="5">
    <source>
        <dbReference type="EMBL" id="QES25744.1"/>
    </source>
</evidence>
<evidence type="ECO:0000313" key="6">
    <source>
        <dbReference type="Proteomes" id="UP000323046"/>
    </source>
</evidence>
<gene>
    <name evidence="5" type="ORF">DEJ47_04115</name>
</gene>
<evidence type="ECO:0000256" key="2">
    <source>
        <dbReference type="ARBA" id="ARBA00022898"/>
    </source>
</evidence>
<sequence length="518" mass="54679">MRSHGSLLACEVSTQAESDPRPQELPESFSKLLPTVGRLCLTRCASPVPPLNFGADPDSSPASRTAHSARRTSTGVGAAVTGHRQRARLDREARHLAPGASEETAAGKRVFTEGSGALLTDLDGNQYLDFAAGTLTQSLGHCHPEVVEALTAQAGRLWNVHDAATPERAALLEQLARLLPAHLDTYALFSTGAEAVEAALRVVQATAPAGRNRIGALRHGFHGKTMGARMLVHWDIGNQAFAGNSVLGYAPNCYRCPLELTHPTCEVRCASLVRKHIAEKPNVAALVFEPVQGAAGVVVPPPGYWERITEACRANGVLLVADEVLTGGGRTGAFLASELVGVEPDLVVLSKGMANGFPFAVLAGRAELLRSPEAATAGSYASTYASNPLGIAAAHATLGVIERDELTERARVLGELLGDRLATLHSRYEQIGDVRGLGLLYGLEFVTDRESRTPAPELAHAVHSAALDLGLRTAFGGHIIRLAPPFTLDETQLDEGVALLEQAVEQAVGRAVEQVVVA</sequence>
<name>A0A5P2B5L9_STRVZ</name>
<dbReference type="CDD" id="cd00610">
    <property type="entry name" value="OAT_like"/>
    <property type="match status" value="1"/>
</dbReference>
<keyword evidence="2 3" id="KW-0663">Pyridoxal phosphate</keyword>
<dbReference type="GO" id="GO:0008483">
    <property type="term" value="F:transaminase activity"/>
    <property type="evidence" value="ECO:0007669"/>
    <property type="project" value="UniProtKB-KW"/>
</dbReference>
<dbReference type="InterPro" id="IPR015422">
    <property type="entry name" value="PyrdxlP-dep_Trfase_small"/>
</dbReference>
<dbReference type="EMBL" id="CP029193">
    <property type="protein sequence ID" value="QES25744.1"/>
    <property type="molecule type" value="Genomic_DNA"/>
</dbReference>
<reference evidence="5 6" key="1">
    <citation type="submission" date="2018-05" db="EMBL/GenBank/DDBJ databases">
        <title>Streptomyces venezuelae.</title>
        <authorList>
            <person name="Kim W."/>
            <person name="Lee N."/>
            <person name="Cho B.-K."/>
        </authorList>
    </citation>
    <scope>NUCLEOTIDE SEQUENCE [LARGE SCALE GENOMIC DNA]</scope>
    <source>
        <strain evidence="5 6">ATCC 14583</strain>
    </source>
</reference>
<proteinExistence type="inferred from homology"/>
<evidence type="ECO:0000256" key="4">
    <source>
        <dbReference type="SAM" id="MobiDB-lite"/>
    </source>
</evidence>
<accession>A0A5P2B5L9</accession>
<feature type="compositionally biased region" description="Polar residues" evidence="4">
    <location>
        <begin position="60"/>
        <end position="75"/>
    </location>
</feature>
<evidence type="ECO:0000256" key="3">
    <source>
        <dbReference type="RuleBase" id="RU003560"/>
    </source>
</evidence>
<dbReference type="PANTHER" id="PTHR45688:SF13">
    <property type="entry name" value="ALANINE--GLYOXYLATE AMINOTRANSFERASE 2-LIKE"/>
    <property type="match status" value="1"/>
</dbReference>
<dbReference type="PANTHER" id="PTHR45688">
    <property type="match status" value="1"/>
</dbReference>
<dbReference type="InterPro" id="IPR015421">
    <property type="entry name" value="PyrdxlP-dep_Trfase_major"/>
</dbReference>
<dbReference type="AlphaFoldDB" id="A0A5P2B5L9"/>
<dbReference type="Proteomes" id="UP000323046">
    <property type="component" value="Chromosome"/>
</dbReference>
<keyword evidence="5" id="KW-0808">Transferase</keyword>